<comment type="caution">
    <text evidence="1">The sequence shown here is derived from an EMBL/GenBank/DDBJ whole genome shotgun (WGS) entry which is preliminary data.</text>
</comment>
<evidence type="ECO:0000313" key="1">
    <source>
        <dbReference type="EMBL" id="TSE11259.1"/>
    </source>
</evidence>
<keyword evidence="2" id="KW-1185">Reference proteome</keyword>
<name>A0A554VRI0_9FLAO</name>
<sequence>MDKSNKLDKSLSTAKSFKTELKKTLDLFSPANCFKHGKLKIKTIEDAINLPSKTLGSFKKEYGEDFTISYVELWVTDLNNSISVKNLLTESQISFIAEGICRQYPLKITDLTLFFRNIKEGVYGNFYESLSPDKILSWLNRYWSERLDIGSMMSQGRSNGFSMSKDGIDPEVAKEMFKGIKTPKKKELSQTLSETLHKNPPKSIDFEEGFMDELRELCKTKTVEELEEVAQNWLLRKDLEHYVEIIQGEIKNRVNTNK</sequence>
<gene>
    <name evidence="1" type="ORF">FOF46_01125</name>
</gene>
<evidence type="ECO:0000313" key="2">
    <source>
        <dbReference type="Proteomes" id="UP000318833"/>
    </source>
</evidence>
<protein>
    <submittedName>
        <fullName evidence="1">Uncharacterized protein</fullName>
    </submittedName>
</protein>
<proteinExistence type="predicted"/>
<dbReference type="EMBL" id="VLNR01000002">
    <property type="protein sequence ID" value="TSE11259.1"/>
    <property type="molecule type" value="Genomic_DNA"/>
</dbReference>
<accession>A0A554VRI0</accession>
<dbReference type="Proteomes" id="UP000318833">
    <property type="component" value="Unassembled WGS sequence"/>
</dbReference>
<organism evidence="1 2">
    <name type="scientific">Aquimarina algiphila</name>
    <dbReference type="NCBI Taxonomy" id="2047982"/>
    <lineage>
        <taxon>Bacteria</taxon>
        <taxon>Pseudomonadati</taxon>
        <taxon>Bacteroidota</taxon>
        <taxon>Flavobacteriia</taxon>
        <taxon>Flavobacteriales</taxon>
        <taxon>Flavobacteriaceae</taxon>
        <taxon>Aquimarina</taxon>
    </lineage>
</organism>
<dbReference type="AlphaFoldDB" id="A0A554VRI0"/>
<dbReference type="RefSeq" id="WP_143915183.1">
    <property type="nucleotide sequence ID" value="NZ_CANMXV010000003.1"/>
</dbReference>
<reference evidence="1 2" key="1">
    <citation type="submission" date="2019-07" db="EMBL/GenBank/DDBJ databases">
        <title>The draft genome sequence of Aquimarina algiphila M91.</title>
        <authorList>
            <person name="Meng X."/>
        </authorList>
    </citation>
    <scope>NUCLEOTIDE SEQUENCE [LARGE SCALE GENOMIC DNA]</scope>
    <source>
        <strain evidence="1 2">M91</strain>
    </source>
</reference>
<dbReference type="OrthoDB" id="1346300at2"/>